<keyword evidence="1" id="KW-0479">Metal-binding</keyword>
<dbReference type="InterPro" id="IPR001965">
    <property type="entry name" value="Znf_PHD"/>
</dbReference>
<protein>
    <recommendedName>
        <fullName evidence="9">PHD-type domain-containing protein</fullName>
    </recommendedName>
</protein>
<evidence type="ECO:0008006" key="9">
    <source>
        <dbReference type="Google" id="ProtNLM"/>
    </source>
</evidence>
<evidence type="ECO:0000256" key="3">
    <source>
        <dbReference type="ARBA" id="ARBA00022833"/>
    </source>
</evidence>
<dbReference type="GO" id="GO:0003682">
    <property type="term" value="F:chromatin binding"/>
    <property type="evidence" value="ECO:0007669"/>
    <property type="project" value="InterPro"/>
</dbReference>
<dbReference type="PANTHER" id="PTHR47672:SF1">
    <property type="entry name" value="E3 UBIQUITIN-PROTEIN LIGASE SNT2"/>
    <property type="match status" value="1"/>
</dbReference>
<dbReference type="PANTHER" id="PTHR47672">
    <property type="entry name" value="E3 UBIQUITIN-PROTEIN LIGASE SNT2"/>
    <property type="match status" value="1"/>
</dbReference>
<proteinExistence type="predicted"/>
<dbReference type="GO" id="GO:0036205">
    <property type="term" value="P:histone catabolic process"/>
    <property type="evidence" value="ECO:0007669"/>
    <property type="project" value="TreeGrafter"/>
</dbReference>
<dbReference type="GO" id="GO:0008270">
    <property type="term" value="F:zinc ion binding"/>
    <property type="evidence" value="ECO:0007669"/>
    <property type="project" value="UniProtKB-KW"/>
</dbReference>
<dbReference type="STRING" id="578459.A0A194S4A3"/>
<dbReference type="InterPro" id="IPR013083">
    <property type="entry name" value="Znf_RING/FYVE/PHD"/>
</dbReference>
<reference evidence="7 8" key="1">
    <citation type="journal article" date="2015" name="Front. Microbiol.">
        <title>Genome sequence of the plant growth promoting endophytic yeast Rhodotorula graminis WP1.</title>
        <authorList>
            <person name="Firrincieli A."/>
            <person name="Otillar R."/>
            <person name="Salamov A."/>
            <person name="Schmutz J."/>
            <person name="Khan Z."/>
            <person name="Redman R.S."/>
            <person name="Fleck N.D."/>
            <person name="Lindquist E."/>
            <person name="Grigoriev I.V."/>
            <person name="Doty S.L."/>
        </authorList>
    </citation>
    <scope>NUCLEOTIDE SEQUENCE [LARGE SCALE GENOMIC DNA]</scope>
    <source>
        <strain evidence="7 8">WP1</strain>
    </source>
</reference>
<dbReference type="PROSITE" id="PS51038">
    <property type="entry name" value="BAH"/>
    <property type="match status" value="1"/>
</dbReference>
<dbReference type="SMART" id="SM00249">
    <property type="entry name" value="PHD"/>
    <property type="match status" value="1"/>
</dbReference>
<dbReference type="Pfam" id="PF00628">
    <property type="entry name" value="PHD"/>
    <property type="match status" value="1"/>
</dbReference>
<sequence length="351" mass="38351">DHVYVSAPWDDREGEPYIVARVVEILQPQPAKAPSSTATTTTTAAPDTLRVRVAYYFRTRDITNRYVADHRLIVATMHADTVPASYIRGLCTVKHRDHIEELETFKRQDDSFYWHQLYDRYLHRYFDAVPTYKVSNAPPEVVRHLNDNFEFVLCEVGTAAELCDAQRGCCVCRKWAAKPESVACARCARVFHLTCVDPPLAAKPKAGYGWSCAPCSKAHDEEVEGYAEQGYGPPPVRKAAGVVVGESGAVVAAAAAAAATGAPGPRGVGSQMLHANKKGKARQGASCPLSLLAPLDVRPRRAGLTSPLARSRRQLASGPARLAHDARLAVPLLRCALHCPFLCLSRRGLRD</sequence>
<dbReference type="InterPro" id="IPR001025">
    <property type="entry name" value="BAH_dom"/>
</dbReference>
<dbReference type="PROSITE" id="PS01359">
    <property type="entry name" value="ZF_PHD_1"/>
    <property type="match status" value="1"/>
</dbReference>
<dbReference type="SMART" id="SM00439">
    <property type="entry name" value="BAH"/>
    <property type="match status" value="1"/>
</dbReference>
<dbReference type="EMBL" id="KQ474078">
    <property type="protein sequence ID" value="KPV75349.1"/>
    <property type="molecule type" value="Genomic_DNA"/>
</dbReference>
<dbReference type="GO" id="GO:0048189">
    <property type="term" value="C:Lid2 complex"/>
    <property type="evidence" value="ECO:0007669"/>
    <property type="project" value="TreeGrafter"/>
</dbReference>
<dbReference type="RefSeq" id="XP_018271398.1">
    <property type="nucleotide sequence ID" value="XM_018412202.1"/>
</dbReference>
<dbReference type="OrthoDB" id="1611972at2759"/>
<feature type="domain" description="BAH" evidence="6">
    <location>
        <begin position="1"/>
        <end position="129"/>
    </location>
</feature>
<name>A0A194S4A3_RHOGW</name>
<keyword evidence="8" id="KW-1185">Reference proteome</keyword>
<dbReference type="InterPro" id="IPR043151">
    <property type="entry name" value="BAH_sf"/>
</dbReference>
<dbReference type="AlphaFoldDB" id="A0A194S4A3"/>
<dbReference type="GeneID" id="28972651"/>
<dbReference type="InterPro" id="IPR011011">
    <property type="entry name" value="Znf_FYVE_PHD"/>
</dbReference>
<evidence type="ECO:0000256" key="2">
    <source>
        <dbReference type="ARBA" id="ARBA00022771"/>
    </source>
</evidence>
<dbReference type="SUPFAM" id="SSF57903">
    <property type="entry name" value="FYVE/PHD zinc finger"/>
    <property type="match status" value="1"/>
</dbReference>
<keyword evidence="2 4" id="KW-0863">Zinc-finger</keyword>
<evidence type="ECO:0000313" key="7">
    <source>
        <dbReference type="EMBL" id="KPV75349.1"/>
    </source>
</evidence>
<dbReference type="Proteomes" id="UP000053890">
    <property type="component" value="Unassembled WGS sequence"/>
</dbReference>
<evidence type="ECO:0000259" key="6">
    <source>
        <dbReference type="PROSITE" id="PS51038"/>
    </source>
</evidence>
<feature type="domain" description="PHD-type" evidence="5">
    <location>
        <begin position="166"/>
        <end position="218"/>
    </location>
</feature>
<evidence type="ECO:0000256" key="1">
    <source>
        <dbReference type="ARBA" id="ARBA00022723"/>
    </source>
</evidence>
<feature type="non-terminal residue" evidence="7">
    <location>
        <position position="1"/>
    </location>
</feature>
<dbReference type="Pfam" id="PF01426">
    <property type="entry name" value="BAH"/>
    <property type="match status" value="1"/>
</dbReference>
<dbReference type="Gene3D" id="2.30.30.490">
    <property type="match status" value="1"/>
</dbReference>
<dbReference type="Gene3D" id="3.30.40.10">
    <property type="entry name" value="Zinc/RING finger domain, C3HC4 (zinc finger)"/>
    <property type="match status" value="1"/>
</dbReference>
<dbReference type="GO" id="GO:0004842">
    <property type="term" value="F:ubiquitin-protein transferase activity"/>
    <property type="evidence" value="ECO:0007669"/>
    <property type="project" value="TreeGrafter"/>
</dbReference>
<dbReference type="InterPro" id="IPR019786">
    <property type="entry name" value="Zinc_finger_PHD-type_CS"/>
</dbReference>
<dbReference type="InterPro" id="IPR019787">
    <property type="entry name" value="Znf_PHD-finger"/>
</dbReference>
<organism evidence="7 8">
    <name type="scientific">Rhodotorula graminis (strain WP1)</name>
    <dbReference type="NCBI Taxonomy" id="578459"/>
    <lineage>
        <taxon>Eukaryota</taxon>
        <taxon>Fungi</taxon>
        <taxon>Dikarya</taxon>
        <taxon>Basidiomycota</taxon>
        <taxon>Pucciniomycotina</taxon>
        <taxon>Microbotryomycetes</taxon>
        <taxon>Sporidiobolales</taxon>
        <taxon>Sporidiobolaceae</taxon>
        <taxon>Rhodotorula</taxon>
    </lineage>
</organism>
<dbReference type="PROSITE" id="PS50016">
    <property type="entry name" value="ZF_PHD_2"/>
    <property type="match status" value="1"/>
</dbReference>
<evidence type="ECO:0000259" key="5">
    <source>
        <dbReference type="PROSITE" id="PS50016"/>
    </source>
</evidence>
<accession>A0A194S4A3</accession>
<evidence type="ECO:0000256" key="4">
    <source>
        <dbReference type="PROSITE-ProRule" id="PRU00146"/>
    </source>
</evidence>
<evidence type="ECO:0000313" key="8">
    <source>
        <dbReference type="Proteomes" id="UP000053890"/>
    </source>
</evidence>
<gene>
    <name evidence="7" type="ORF">RHOBADRAFT_14417</name>
</gene>
<keyword evidence="3" id="KW-0862">Zinc</keyword>
<dbReference type="InterPro" id="IPR029617">
    <property type="entry name" value="Snt2"/>
</dbReference>